<dbReference type="SUPFAM" id="SSF55804">
    <property type="entry name" value="Phoshotransferase/anion transport protein"/>
    <property type="match status" value="1"/>
</dbReference>
<dbReference type="InterPro" id="IPR036634">
    <property type="entry name" value="PRD_sf"/>
</dbReference>
<dbReference type="Proteomes" id="UP000442469">
    <property type="component" value="Unassembled WGS sequence"/>
</dbReference>
<dbReference type="InterPro" id="IPR013196">
    <property type="entry name" value="HTH_11"/>
</dbReference>
<evidence type="ECO:0000259" key="6">
    <source>
        <dbReference type="PROSITE" id="PS51099"/>
    </source>
</evidence>
<dbReference type="SUPFAM" id="SSF52794">
    <property type="entry name" value="PTS system IIB component-like"/>
    <property type="match status" value="1"/>
</dbReference>
<dbReference type="SUPFAM" id="SSF63520">
    <property type="entry name" value="PTS-regulatory domain, PRD"/>
    <property type="match status" value="1"/>
</dbReference>
<dbReference type="PANTHER" id="PTHR30185">
    <property type="entry name" value="CRYPTIC BETA-GLUCOSIDE BGL OPERON ANTITERMINATOR"/>
    <property type="match status" value="1"/>
</dbReference>
<dbReference type="GO" id="GO:0009401">
    <property type="term" value="P:phosphoenolpyruvate-dependent sugar phosphotransferase system"/>
    <property type="evidence" value="ECO:0007669"/>
    <property type="project" value="InterPro"/>
</dbReference>
<accession>A0A091A4W3</accession>
<dbReference type="InterPro" id="IPR011608">
    <property type="entry name" value="PRD"/>
</dbReference>
<dbReference type="InterPro" id="IPR016152">
    <property type="entry name" value="PTrfase/Anion_transptr"/>
</dbReference>
<reference evidence="8 10" key="1">
    <citation type="submission" date="2014-04" db="EMBL/GenBank/DDBJ databases">
        <authorList>
            <person name="Bishop-Lilly K.A."/>
            <person name="Broomall S.M."/>
            <person name="Chain P.S."/>
            <person name="Chertkov O."/>
            <person name="Coyne S.R."/>
            <person name="Daligault H.E."/>
            <person name="Davenport K.W."/>
            <person name="Erkkila T."/>
            <person name="Frey K.G."/>
            <person name="Gibbons H.S."/>
            <person name="Gu W."/>
            <person name="Jaissle J."/>
            <person name="Johnson S.L."/>
            <person name="Koroleva G.I."/>
            <person name="Ladner J.T."/>
            <person name="Lo C.-C."/>
            <person name="Minogue T.D."/>
            <person name="Munk C."/>
            <person name="Palacios G.F."/>
            <person name="Redden C.L."/>
            <person name="Rosenzweig C.N."/>
            <person name="Scholz M.B."/>
            <person name="Teshima H."/>
            <person name="Xu Y."/>
        </authorList>
    </citation>
    <scope>NUCLEOTIDE SEQUENCE [LARGE SCALE GENOMIC DNA]</scope>
    <source>
        <strain evidence="8 10">8244</strain>
    </source>
</reference>
<dbReference type="PANTHER" id="PTHR30185:SF18">
    <property type="entry name" value="TRANSCRIPTIONAL REGULATOR MTLR"/>
    <property type="match status" value="1"/>
</dbReference>
<evidence type="ECO:0000259" key="5">
    <source>
        <dbReference type="PROSITE" id="PS51094"/>
    </source>
</evidence>
<dbReference type="GO" id="GO:0006355">
    <property type="term" value="P:regulation of DNA-templated transcription"/>
    <property type="evidence" value="ECO:0007669"/>
    <property type="project" value="InterPro"/>
</dbReference>
<evidence type="ECO:0000313" key="9">
    <source>
        <dbReference type="EMBL" id="MUG26483.1"/>
    </source>
</evidence>
<feature type="domain" description="PTS EIIA type-2" evidence="5">
    <location>
        <begin position="538"/>
        <end position="702"/>
    </location>
</feature>
<dbReference type="Gene3D" id="1.10.1790.10">
    <property type="entry name" value="PRD domain"/>
    <property type="match status" value="1"/>
</dbReference>
<keyword evidence="4" id="KW-0804">Transcription</keyword>
<protein>
    <submittedName>
        <fullName evidence="8">PRD domain protein</fullName>
    </submittedName>
    <submittedName>
        <fullName evidence="9">PRD domain-containing protein</fullName>
    </submittedName>
</protein>
<keyword evidence="1" id="KW-0808">Transferase</keyword>
<dbReference type="Gene3D" id="1.10.10.10">
    <property type="entry name" value="Winged helix-like DNA-binding domain superfamily/Winged helix DNA-binding domain"/>
    <property type="match status" value="1"/>
</dbReference>
<sequence>MRKMTARQKQIFLLLLGRKTGMTAAEIAADIGVSVRTVHRELDEIEKSLAYFGLMLYRKSGTGISVWSDAPGNDEQERLEEARRLLLEGSPGDYSGEERKIMLICRLLDELEPCKLFTLAHDLKVTAATVSSDLDEVGPWIRRFGLELVRRRGYGVEIVGEEIGKRAAICQLASDHLDYSDLIGGSTERRWSAAIDHLLEAAGSQHLMTVENTLWQMNWDWTEHLSEKAYTQLLINLSVTVNRIRVGRRVSGAVLAASSPGGSDDRPGEGETERFAKLLGEKLDLRFPQDEVQYMGRLFHQARDASPELVQADMELVDIVSRLTDNVVKRTGIPFQEDRLLGSGLLEHVGPAFKRIREGARIRNPLLGAIRKDYEDLFYIVREAMNESGVNLEVPDEEIGFLVMHFGASIERLNQLGRNVRAILVCSSGLSSSKLLATRLAKEMPQIEVMGNVSWYEAKRLPEEDYDLIISTIDLPLPSDRYVRLSPLLTDEDSDRLLHYLQNTTLKLRKNAPHKDSAKTRAYDRLRTLNSMMDEIVLLLDQFVVGALDNAGCSLRETVLAALKEINAAFPESAAVSPGTGGYRETRESVSAMSDIEAVADRLLEREKMASQVIPGTSLALFHTRTRFVNYRSLALFRMAEPVVLDGDTRISAILFMLAPRELPKETLEVLSEISALLLKPELIELLETGERADIRDFLAAELLQYVENY</sequence>
<dbReference type="GO" id="GO:0008982">
    <property type="term" value="F:protein-N(PI)-phosphohistidine-sugar phosphotransferase activity"/>
    <property type="evidence" value="ECO:0007669"/>
    <property type="project" value="InterPro"/>
</dbReference>
<dbReference type="Pfam" id="PF00874">
    <property type="entry name" value="PRD"/>
    <property type="match status" value="1"/>
</dbReference>
<dbReference type="InterPro" id="IPR050661">
    <property type="entry name" value="BglG_antiterminators"/>
</dbReference>
<feature type="domain" description="PRD" evidence="7">
    <location>
        <begin position="311"/>
        <end position="416"/>
    </location>
</feature>
<organism evidence="8 10">
    <name type="scientific">Paenibacillus macerans</name>
    <name type="common">Bacillus macerans</name>
    <dbReference type="NCBI Taxonomy" id="44252"/>
    <lineage>
        <taxon>Bacteria</taxon>
        <taxon>Bacillati</taxon>
        <taxon>Bacillota</taxon>
        <taxon>Bacilli</taxon>
        <taxon>Bacillales</taxon>
        <taxon>Paenibacillaceae</taxon>
        <taxon>Paenibacillus</taxon>
    </lineage>
</organism>
<evidence type="ECO:0000256" key="4">
    <source>
        <dbReference type="ARBA" id="ARBA00023163"/>
    </source>
</evidence>
<dbReference type="PROSITE" id="PS51372">
    <property type="entry name" value="PRD_2"/>
    <property type="match status" value="1"/>
</dbReference>
<name>A0A091A4W3_PAEMA</name>
<keyword evidence="3" id="KW-0805">Transcription regulation</keyword>
<proteinExistence type="predicted"/>
<dbReference type="EMBL" id="WNZZ01000045">
    <property type="protein sequence ID" value="MUG26483.1"/>
    <property type="molecule type" value="Genomic_DNA"/>
</dbReference>
<dbReference type="OrthoDB" id="9776005at2"/>
<dbReference type="InterPro" id="IPR013011">
    <property type="entry name" value="PTS_EIIB_2"/>
</dbReference>
<reference evidence="9 11" key="2">
    <citation type="submission" date="2019-11" db="EMBL/GenBank/DDBJ databases">
        <title>Draft genome sequences of five Paenibacillus species of dairy origin.</title>
        <authorList>
            <person name="Olajide A.M."/>
            <person name="Chen S."/>
            <person name="Lapointe G."/>
        </authorList>
    </citation>
    <scope>NUCLEOTIDE SEQUENCE [LARGE SCALE GENOMIC DNA]</scope>
    <source>
        <strain evidence="9 11">3CT49</strain>
    </source>
</reference>
<dbReference type="EMBL" id="JMQA01000012">
    <property type="protein sequence ID" value="KFN11336.1"/>
    <property type="molecule type" value="Genomic_DNA"/>
</dbReference>
<dbReference type="CDD" id="cd05568">
    <property type="entry name" value="PTS_IIB_bgl_like"/>
    <property type="match status" value="1"/>
</dbReference>
<dbReference type="Pfam" id="PF08279">
    <property type="entry name" value="HTH_11"/>
    <property type="match status" value="1"/>
</dbReference>
<dbReference type="InterPro" id="IPR036388">
    <property type="entry name" value="WH-like_DNA-bd_sf"/>
</dbReference>
<evidence type="ECO:0000313" key="11">
    <source>
        <dbReference type="Proteomes" id="UP000442469"/>
    </source>
</evidence>
<keyword evidence="2" id="KW-0677">Repeat</keyword>
<dbReference type="PATRIC" id="fig|44252.3.peg.768"/>
<dbReference type="Gene3D" id="3.40.50.2300">
    <property type="match status" value="1"/>
</dbReference>
<dbReference type="PROSITE" id="PS51094">
    <property type="entry name" value="PTS_EIIA_TYPE_2"/>
    <property type="match status" value="1"/>
</dbReference>
<evidence type="ECO:0000256" key="1">
    <source>
        <dbReference type="ARBA" id="ARBA00022679"/>
    </source>
</evidence>
<dbReference type="Pfam" id="PF00359">
    <property type="entry name" value="PTS_EIIA_2"/>
    <property type="match status" value="1"/>
</dbReference>
<evidence type="ECO:0000256" key="2">
    <source>
        <dbReference type="ARBA" id="ARBA00022737"/>
    </source>
</evidence>
<dbReference type="Proteomes" id="UP000029278">
    <property type="component" value="Unassembled WGS sequence"/>
</dbReference>
<dbReference type="InterPro" id="IPR036095">
    <property type="entry name" value="PTS_EIIB-like_sf"/>
</dbReference>
<keyword evidence="10" id="KW-1185">Reference proteome</keyword>
<evidence type="ECO:0000313" key="8">
    <source>
        <dbReference type="EMBL" id="KFN11336.1"/>
    </source>
</evidence>
<dbReference type="InterPro" id="IPR002178">
    <property type="entry name" value="PTS_EIIA_type-2_dom"/>
</dbReference>
<dbReference type="HOGENOM" id="CLU_013442_2_0_9"/>
<evidence type="ECO:0000256" key="3">
    <source>
        <dbReference type="ARBA" id="ARBA00023015"/>
    </source>
</evidence>
<comment type="caution">
    <text evidence="8">The sequence shown here is derived from an EMBL/GenBank/DDBJ whole genome shotgun (WGS) entry which is preliminary data.</text>
</comment>
<dbReference type="AlphaFoldDB" id="A0A091A4W3"/>
<evidence type="ECO:0000259" key="7">
    <source>
        <dbReference type="PROSITE" id="PS51372"/>
    </source>
</evidence>
<gene>
    <name evidence="8" type="ORF">DJ90_2416</name>
    <name evidence="9" type="ORF">GNQ08_29580</name>
</gene>
<dbReference type="Gene3D" id="3.40.930.10">
    <property type="entry name" value="Mannitol-specific EII, Chain A"/>
    <property type="match status" value="1"/>
</dbReference>
<dbReference type="PROSITE" id="PS51099">
    <property type="entry name" value="PTS_EIIB_TYPE_2"/>
    <property type="match status" value="1"/>
</dbReference>
<dbReference type="STRING" id="44252.DJ90_2416"/>
<evidence type="ECO:0000313" key="10">
    <source>
        <dbReference type="Proteomes" id="UP000029278"/>
    </source>
</evidence>
<feature type="domain" description="PTS EIIB type-2" evidence="6">
    <location>
        <begin position="420"/>
        <end position="509"/>
    </location>
</feature>